<dbReference type="Gene3D" id="3.30.465.10">
    <property type="match status" value="1"/>
</dbReference>
<keyword evidence="4" id="KW-0560">Oxidoreductase</keyword>
<dbReference type="RefSeq" id="XP_040664564.1">
    <property type="nucleotide sequence ID" value="XM_040806223.1"/>
</dbReference>
<dbReference type="Pfam" id="PF01565">
    <property type="entry name" value="FAD_binding_4"/>
    <property type="match status" value="1"/>
</dbReference>
<evidence type="ECO:0000256" key="1">
    <source>
        <dbReference type="ARBA" id="ARBA00005466"/>
    </source>
</evidence>
<dbReference type="InterPro" id="IPR016169">
    <property type="entry name" value="FAD-bd_PCMH_sub2"/>
</dbReference>
<proteinExistence type="inferred from homology"/>
<protein>
    <recommendedName>
        <fullName evidence="6">FAD-binding PCMH-type domain-containing protein</fullName>
    </recommendedName>
</protein>
<evidence type="ECO:0000313" key="7">
    <source>
        <dbReference type="EMBL" id="OJI98801.1"/>
    </source>
</evidence>
<dbReference type="PROSITE" id="PS51387">
    <property type="entry name" value="FAD_PCMH"/>
    <property type="match status" value="1"/>
</dbReference>
<keyword evidence="2" id="KW-0285">Flavoprotein</keyword>
<dbReference type="EMBL" id="KV878126">
    <property type="protein sequence ID" value="OJI98801.1"/>
    <property type="molecule type" value="Genomic_DNA"/>
</dbReference>
<dbReference type="GO" id="GO:0016491">
    <property type="term" value="F:oxidoreductase activity"/>
    <property type="evidence" value="ECO:0007669"/>
    <property type="project" value="UniProtKB-KW"/>
</dbReference>
<dbReference type="GeneID" id="63721734"/>
<keyword evidence="8" id="KW-1185">Reference proteome</keyword>
<reference evidence="8" key="1">
    <citation type="journal article" date="2017" name="Genome Biol.">
        <title>Comparative genomics reveals high biological diversity and specific adaptations in the industrially and medically important fungal genus Aspergillus.</title>
        <authorList>
            <person name="de Vries R.P."/>
            <person name="Riley R."/>
            <person name="Wiebenga A."/>
            <person name="Aguilar-Osorio G."/>
            <person name="Amillis S."/>
            <person name="Uchima C.A."/>
            <person name="Anderluh G."/>
            <person name="Asadollahi M."/>
            <person name="Askin M."/>
            <person name="Barry K."/>
            <person name="Battaglia E."/>
            <person name="Bayram O."/>
            <person name="Benocci T."/>
            <person name="Braus-Stromeyer S.A."/>
            <person name="Caldana C."/>
            <person name="Canovas D."/>
            <person name="Cerqueira G.C."/>
            <person name="Chen F."/>
            <person name="Chen W."/>
            <person name="Choi C."/>
            <person name="Clum A."/>
            <person name="Dos Santos R.A."/>
            <person name="Damasio A.R."/>
            <person name="Diallinas G."/>
            <person name="Emri T."/>
            <person name="Fekete E."/>
            <person name="Flipphi M."/>
            <person name="Freyberg S."/>
            <person name="Gallo A."/>
            <person name="Gournas C."/>
            <person name="Habgood R."/>
            <person name="Hainaut M."/>
            <person name="Harispe M.L."/>
            <person name="Henrissat B."/>
            <person name="Hilden K.S."/>
            <person name="Hope R."/>
            <person name="Hossain A."/>
            <person name="Karabika E."/>
            <person name="Karaffa L."/>
            <person name="Karanyi Z."/>
            <person name="Krasevec N."/>
            <person name="Kuo A."/>
            <person name="Kusch H."/>
            <person name="LaButti K."/>
            <person name="Lagendijk E.L."/>
            <person name="Lapidus A."/>
            <person name="Levasseur A."/>
            <person name="Lindquist E."/>
            <person name="Lipzen A."/>
            <person name="Logrieco A.F."/>
            <person name="MacCabe A."/>
            <person name="Maekelae M.R."/>
            <person name="Malavazi I."/>
            <person name="Melin P."/>
            <person name="Meyer V."/>
            <person name="Mielnichuk N."/>
            <person name="Miskei M."/>
            <person name="Molnar A.P."/>
            <person name="Mule G."/>
            <person name="Ngan C.Y."/>
            <person name="Orejas M."/>
            <person name="Orosz E."/>
            <person name="Ouedraogo J.P."/>
            <person name="Overkamp K.M."/>
            <person name="Park H.-S."/>
            <person name="Perrone G."/>
            <person name="Piumi F."/>
            <person name="Punt P.J."/>
            <person name="Ram A.F."/>
            <person name="Ramon A."/>
            <person name="Rauscher S."/>
            <person name="Record E."/>
            <person name="Riano-Pachon D.M."/>
            <person name="Robert V."/>
            <person name="Roehrig J."/>
            <person name="Ruller R."/>
            <person name="Salamov A."/>
            <person name="Salih N.S."/>
            <person name="Samson R.A."/>
            <person name="Sandor E."/>
            <person name="Sanguinetti M."/>
            <person name="Schuetze T."/>
            <person name="Sepcic K."/>
            <person name="Shelest E."/>
            <person name="Sherlock G."/>
            <person name="Sophianopoulou V."/>
            <person name="Squina F.M."/>
            <person name="Sun H."/>
            <person name="Susca A."/>
            <person name="Todd R.B."/>
            <person name="Tsang A."/>
            <person name="Unkles S.E."/>
            <person name="van de Wiele N."/>
            <person name="van Rossen-Uffink D."/>
            <person name="Oliveira J.V."/>
            <person name="Vesth T.C."/>
            <person name="Visser J."/>
            <person name="Yu J.-H."/>
            <person name="Zhou M."/>
            <person name="Andersen M.R."/>
            <person name="Archer D.B."/>
            <person name="Baker S.E."/>
            <person name="Benoit I."/>
            <person name="Brakhage A.A."/>
            <person name="Braus G.H."/>
            <person name="Fischer R."/>
            <person name="Frisvad J.C."/>
            <person name="Goldman G.H."/>
            <person name="Houbraken J."/>
            <person name="Oakley B."/>
            <person name="Pocsi I."/>
            <person name="Scazzocchio C."/>
            <person name="Seiboth B."/>
            <person name="vanKuyk P.A."/>
            <person name="Wortman J."/>
            <person name="Dyer P.S."/>
            <person name="Grigoriev I.V."/>
        </authorList>
    </citation>
    <scope>NUCLEOTIDE SEQUENCE [LARGE SCALE GENOMIC DNA]</scope>
    <source>
        <strain evidence="8">CBS 583.65</strain>
    </source>
</reference>
<feature type="domain" description="FAD-binding PCMH-type" evidence="6">
    <location>
        <begin position="60"/>
        <end position="232"/>
    </location>
</feature>
<gene>
    <name evidence="7" type="ORF">ASPVEDRAFT_124865</name>
</gene>
<dbReference type="Gene3D" id="3.40.462.20">
    <property type="match status" value="1"/>
</dbReference>
<feature type="signal peptide" evidence="5">
    <location>
        <begin position="1"/>
        <end position="21"/>
    </location>
</feature>
<dbReference type="STRING" id="1036611.A0A1L9PBA8"/>
<dbReference type="GO" id="GO:0071949">
    <property type="term" value="F:FAD binding"/>
    <property type="evidence" value="ECO:0007669"/>
    <property type="project" value="InterPro"/>
</dbReference>
<dbReference type="VEuPathDB" id="FungiDB:ASPVEDRAFT_124865"/>
<dbReference type="InterPro" id="IPR016167">
    <property type="entry name" value="FAD-bd_PCMH_sub1"/>
</dbReference>
<keyword evidence="3" id="KW-0274">FAD</keyword>
<dbReference type="InterPro" id="IPR006094">
    <property type="entry name" value="Oxid_FAD_bind_N"/>
</dbReference>
<dbReference type="SUPFAM" id="SSF56176">
    <property type="entry name" value="FAD-binding/transporter-associated domain-like"/>
    <property type="match status" value="1"/>
</dbReference>
<evidence type="ECO:0000256" key="4">
    <source>
        <dbReference type="ARBA" id="ARBA00023002"/>
    </source>
</evidence>
<name>A0A1L9PBA8_ASPVE</name>
<sequence>MRLINALPLGLSLSLAGSSSADSADSAGCDALKSGLADSVFFPSDKVYNEESQNFWSNTEILSPACVFRPASAQQLGEGIKLLKESHGNFAVRGGGHMGIKGANNIDDGVLIVMSALNTLELSEDQSILHLGPSYRRWTEVYSFLEPHGLGVAGGRLGPVGVPGLLLAGGVNFYGNQVGWACDTVVSYEVVLADGSVAEVDKDSHPDLFWALKGGSSNFGLVTRFSLQTIKSPRVWAGSYTVAEQYIDQFLKAVATFSADISDPKTHIVPALVPSPGSETLASVILFHDDDSTPFPEAFKPFTDIPVYSSTLAFKTLAQFADELGQMVIDGINDVFVAGTVTGQTFDELHRGISIINSTFFDRLPALYDQIPADNIKAIQLDWQPIGKLWMDASAKAGGNALGLQPGKVYLAYAEVVEWTGAEYDEAVMQWVEETTYAINNATQKAGLYDPFNYMGDAAGFQSIFPGYGAGNHQRLVNVAQKYDPTAVFQNLMPGGFKVY</sequence>
<dbReference type="Gene3D" id="3.30.43.10">
    <property type="entry name" value="Uridine Diphospho-n-acetylenolpyruvylglucosamine Reductase, domain 2"/>
    <property type="match status" value="1"/>
</dbReference>
<accession>A0A1L9PBA8</accession>
<evidence type="ECO:0000256" key="2">
    <source>
        <dbReference type="ARBA" id="ARBA00022630"/>
    </source>
</evidence>
<dbReference type="PANTHER" id="PTHR42973">
    <property type="entry name" value="BINDING OXIDOREDUCTASE, PUTATIVE (AFU_ORTHOLOGUE AFUA_1G17690)-RELATED"/>
    <property type="match status" value="1"/>
</dbReference>
<dbReference type="PANTHER" id="PTHR42973:SF53">
    <property type="entry name" value="FAD-BINDING PCMH-TYPE DOMAIN-CONTAINING PROTEIN-RELATED"/>
    <property type="match status" value="1"/>
</dbReference>
<dbReference type="OrthoDB" id="2151789at2759"/>
<evidence type="ECO:0000259" key="6">
    <source>
        <dbReference type="PROSITE" id="PS51387"/>
    </source>
</evidence>
<dbReference type="InterPro" id="IPR036318">
    <property type="entry name" value="FAD-bd_PCMH-like_sf"/>
</dbReference>
<dbReference type="InterPro" id="IPR016166">
    <property type="entry name" value="FAD-bd_PCMH"/>
</dbReference>
<dbReference type="Proteomes" id="UP000184073">
    <property type="component" value="Unassembled WGS sequence"/>
</dbReference>
<evidence type="ECO:0000313" key="8">
    <source>
        <dbReference type="Proteomes" id="UP000184073"/>
    </source>
</evidence>
<organism evidence="7 8">
    <name type="scientific">Aspergillus versicolor CBS 583.65</name>
    <dbReference type="NCBI Taxonomy" id="1036611"/>
    <lineage>
        <taxon>Eukaryota</taxon>
        <taxon>Fungi</taxon>
        <taxon>Dikarya</taxon>
        <taxon>Ascomycota</taxon>
        <taxon>Pezizomycotina</taxon>
        <taxon>Eurotiomycetes</taxon>
        <taxon>Eurotiomycetidae</taxon>
        <taxon>Eurotiales</taxon>
        <taxon>Aspergillaceae</taxon>
        <taxon>Aspergillus</taxon>
        <taxon>Aspergillus subgen. Nidulantes</taxon>
    </lineage>
</organism>
<evidence type="ECO:0000256" key="3">
    <source>
        <dbReference type="ARBA" id="ARBA00022827"/>
    </source>
</evidence>
<dbReference type="InterPro" id="IPR050416">
    <property type="entry name" value="FAD-linked_Oxidoreductase"/>
</dbReference>
<evidence type="ECO:0000256" key="5">
    <source>
        <dbReference type="SAM" id="SignalP"/>
    </source>
</evidence>
<keyword evidence="5" id="KW-0732">Signal</keyword>
<comment type="similarity">
    <text evidence="1">Belongs to the oxygen-dependent FAD-linked oxidoreductase family.</text>
</comment>
<dbReference type="AlphaFoldDB" id="A0A1L9PBA8"/>
<feature type="chain" id="PRO_5013041442" description="FAD-binding PCMH-type domain-containing protein" evidence="5">
    <location>
        <begin position="22"/>
        <end position="500"/>
    </location>
</feature>